<organism evidence="1 2">
    <name type="scientific">Hibiscus sabdariffa</name>
    <name type="common">roselle</name>
    <dbReference type="NCBI Taxonomy" id="183260"/>
    <lineage>
        <taxon>Eukaryota</taxon>
        <taxon>Viridiplantae</taxon>
        <taxon>Streptophyta</taxon>
        <taxon>Embryophyta</taxon>
        <taxon>Tracheophyta</taxon>
        <taxon>Spermatophyta</taxon>
        <taxon>Magnoliopsida</taxon>
        <taxon>eudicotyledons</taxon>
        <taxon>Gunneridae</taxon>
        <taxon>Pentapetalae</taxon>
        <taxon>rosids</taxon>
        <taxon>malvids</taxon>
        <taxon>Malvales</taxon>
        <taxon>Malvaceae</taxon>
        <taxon>Malvoideae</taxon>
        <taxon>Hibiscus</taxon>
    </lineage>
</organism>
<dbReference type="Proteomes" id="UP001472677">
    <property type="component" value="Unassembled WGS sequence"/>
</dbReference>
<comment type="caution">
    <text evidence="1">The sequence shown here is derived from an EMBL/GenBank/DDBJ whole genome shotgun (WGS) entry which is preliminary data.</text>
</comment>
<protein>
    <submittedName>
        <fullName evidence="1">Uncharacterized protein</fullName>
    </submittedName>
</protein>
<gene>
    <name evidence="1" type="ORF">V6N12_008085</name>
</gene>
<accession>A0ABR2BSX0</accession>
<dbReference type="EMBL" id="JBBPBM010000088">
    <property type="protein sequence ID" value="KAK8510211.1"/>
    <property type="molecule type" value="Genomic_DNA"/>
</dbReference>
<sequence length="173" mass="19282">MSWLKLKTAVSKAVEAGNSSNITRNLKNYADTVVQHAGREEQGKGSNPTSKDNLQSYIFYRHLPAVKTMAESDNPLTDAEKKASEERVLQNKELKEELILLQRDISAQLLNVVNQFEATNRALRAEISAALSENAKLQALLSLREQETDVVSVSYGEIIEDAKKILEMVTKHA</sequence>
<evidence type="ECO:0000313" key="1">
    <source>
        <dbReference type="EMBL" id="KAK8510211.1"/>
    </source>
</evidence>
<keyword evidence="2" id="KW-1185">Reference proteome</keyword>
<evidence type="ECO:0000313" key="2">
    <source>
        <dbReference type="Proteomes" id="UP001472677"/>
    </source>
</evidence>
<proteinExistence type="predicted"/>
<reference evidence="1 2" key="1">
    <citation type="journal article" date="2024" name="G3 (Bethesda)">
        <title>Genome assembly of Hibiscus sabdariffa L. provides insights into metabolisms of medicinal natural products.</title>
        <authorList>
            <person name="Kim T."/>
        </authorList>
    </citation>
    <scope>NUCLEOTIDE SEQUENCE [LARGE SCALE GENOMIC DNA]</scope>
    <source>
        <strain evidence="1">TK-2024</strain>
        <tissue evidence="1">Old leaves</tissue>
    </source>
</reference>
<name>A0ABR2BSX0_9ROSI</name>